<dbReference type="Proteomes" id="UP000300142">
    <property type="component" value="Unassembled WGS sequence"/>
</dbReference>
<keyword evidence="3" id="KW-1185">Reference proteome</keyword>
<evidence type="ECO:0000313" key="2">
    <source>
        <dbReference type="EMBL" id="GCL38653.1"/>
    </source>
</evidence>
<accession>A0A480A4S3</accession>
<proteinExistence type="predicted"/>
<feature type="compositionally biased region" description="Polar residues" evidence="1">
    <location>
        <begin position="46"/>
        <end position="62"/>
    </location>
</feature>
<dbReference type="RefSeq" id="WP_137668478.1">
    <property type="nucleotide sequence ID" value="NZ_BJCE01000160.1"/>
</dbReference>
<organism evidence="2 3">
    <name type="scientific">Sphaerospermopsis reniformis</name>
    <dbReference type="NCBI Taxonomy" id="531300"/>
    <lineage>
        <taxon>Bacteria</taxon>
        <taxon>Bacillati</taxon>
        <taxon>Cyanobacteriota</taxon>
        <taxon>Cyanophyceae</taxon>
        <taxon>Nostocales</taxon>
        <taxon>Aphanizomenonaceae</taxon>
        <taxon>Sphaerospermopsis</taxon>
    </lineage>
</organism>
<feature type="region of interest" description="Disordered" evidence="1">
    <location>
        <begin position="44"/>
        <end position="79"/>
    </location>
</feature>
<dbReference type="EMBL" id="BJCE01000160">
    <property type="protein sequence ID" value="GCL38653.1"/>
    <property type="molecule type" value="Genomic_DNA"/>
</dbReference>
<name>A0A480A4S3_9CYAN</name>
<evidence type="ECO:0000256" key="1">
    <source>
        <dbReference type="SAM" id="MobiDB-lite"/>
    </source>
</evidence>
<reference evidence="3" key="1">
    <citation type="submission" date="2019-02" db="EMBL/GenBank/DDBJ databases">
        <title>Draft genome sequence of Sphaerospermopsis reniformis NIES-1949.</title>
        <authorList>
            <person name="Yamaguchi H."/>
            <person name="Suzuki S."/>
            <person name="Kawachi M."/>
        </authorList>
    </citation>
    <scope>NUCLEOTIDE SEQUENCE [LARGE SCALE GENOMIC DNA]</scope>
    <source>
        <strain evidence="3">NIES-1949</strain>
    </source>
</reference>
<gene>
    <name evidence="2" type="ORF">SR1949_37710</name>
</gene>
<feature type="compositionally biased region" description="Acidic residues" evidence="1">
    <location>
        <begin position="66"/>
        <end position="79"/>
    </location>
</feature>
<protein>
    <submittedName>
        <fullName evidence="2">Uncharacterized protein</fullName>
    </submittedName>
</protein>
<sequence length="79" mass="8866">MNAHKIEITLTEDGTLTLRGLPFQAGEAVEVIILEAKHSDQKVSVKPQSNTNLYPLQNTQPYSYEEPTEPVGLEDWEVL</sequence>
<dbReference type="AlphaFoldDB" id="A0A480A4S3"/>
<comment type="caution">
    <text evidence="2">The sequence shown here is derived from an EMBL/GenBank/DDBJ whole genome shotgun (WGS) entry which is preliminary data.</text>
</comment>
<evidence type="ECO:0000313" key="3">
    <source>
        <dbReference type="Proteomes" id="UP000300142"/>
    </source>
</evidence>